<reference evidence="3" key="1">
    <citation type="journal article" date="2019" name="Int. J. Syst. Evol. Microbiol.">
        <title>The Global Catalogue of Microorganisms (GCM) 10K type strain sequencing project: providing services to taxonomists for standard genome sequencing and annotation.</title>
        <authorList>
            <consortium name="The Broad Institute Genomics Platform"/>
            <consortium name="The Broad Institute Genome Sequencing Center for Infectious Disease"/>
            <person name="Wu L."/>
            <person name="Ma J."/>
        </authorList>
    </citation>
    <scope>NUCLEOTIDE SEQUENCE [LARGE SCALE GENOMIC DNA]</scope>
    <source>
        <strain evidence="3">JCM 16026</strain>
    </source>
</reference>
<organism evidence="2 3">
    <name type="scientific">Agrococcus versicolor</name>
    <dbReference type="NCBI Taxonomy" id="501482"/>
    <lineage>
        <taxon>Bacteria</taxon>
        <taxon>Bacillati</taxon>
        <taxon>Actinomycetota</taxon>
        <taxon>Actinomycetes</taxon>
        <taxon>Micrococcales</taxon>
        <taxon>Microbacteriaceae</taxon>
        <taxon>Agrococcus</taxon>
    </lineage>
</organism>
<protein>
    <recommendedName>
        <fullName evidence="1">DUF7882 domain-containing protein</fullName>
    </recommendedName>
</protein>
<dbReference type="Proteomes" id="UP001501599">
    <property type="component" value="Unassembled WGS sequence"/>
</dbReference>
<comment type="caution">
    <text evidence="2">The sequence shown here is derived from an EMBL/GenBank/DDBJ whole genome shotgun (WGS) entry which is preliminary data.</text>
</comment>
<dbReference type="InterPro" id="IPR057204">
    <property type="entry name" value="DUF7882"/>
</dbReference>
<evidence type="ECO:0000313" key="3">
    <source>
        <dbReference type="Proteomes" id="UP001501599"/>
    </source>
</evidence>
<dbReference type="EMBL" id="BAAAQT010000001">
    <property type="protein sequence ID" value="GAA2171222.1"/>
    <property type="molecule type" value="Genomic_DNA"/>
</dbReference>
<feature type="domain" description="DUF7882" evidence="1">
    <location>
        <begin position="1"/>
        <end position="92"/>
    </location>
</feature>
<dbReference type="RefSeq" id="WP_344339828.1">
    <property type="nucleotide sequence ID" value="NZ_BAAAQT010000001.1"/>
</dbReference>
<sequence length="107" mass="11483">MGTLRYGNGDDSTFEMEDGDLAHLAAVVTAKLRRREPFLLTCRSDDSRQSIWIHESATLVYAYASAEAADLDRARLEAMVADTNRPAGLTIACAAPALQALDALVAA</sequence>
<keyword evidence="3" id="KW-1185">Reference proteome</keyword>
<proteinExistence type="predicted"/>
<dbReference type="Pfam" id="PF25355">
    <property type="entry name" value="DUF7882"/>
    <property type="match status" value="1"/>
</dbReference>
<name>A0ABP5M9Z2_9MICO</name>
<gene>
    <name evidence="2" type="ORF">GCM10009846_04400</name>
</gene>
<evidence type="ECO:0000313" key="2">
    <source>
        <dbReference type="EMBL" id="GAA2171222.1"/>
    </source>
</evidence>
<accession>A0ABP5M9Z2</accession>
<evidence type="ECO:0000259" key="1">
    <source>
        <dbReference type="Pfam" id="PF25355"/>
    </source>
</evidence>